<evidence type="ECO:0000256" key="7">
    <source>
        <dbReference type="ARBA" id="ARBA00022827"/>
    </source>
</evidence>
<reference evidence="14 15" key="1">
    <citation type="submission" date="2016-05" db="EMBL/GenBank/DDBJ databases">
        <title>Comparative genomics of biotechnologically important yeasts.</title>
        <authorList>
            <consortium name="DOE Joint Genome Institute"/>
            <person name="Riley R."/>
            <person name="Haridas S."/>
            <person name="Wolfe K.H."/>
            <person name="Lopes M.R."/>
            <person name="Hittinger C.T."/>
            <person name="Goker M."/>
            <person name="Salamov A."/>
            <person name="Wisecaver J."/>
            <person name="Long T.M."/>
            <person name="Aerts A.L."/>
            <person name="Barry K."/>
            <person name="Choi C."/>
            <person name="Clum A."/>
            <person name="Coughlan A.Y."/>
            <person name="Deshpande S."/>
            <person name="Douglass A.P."/>
            <person name="Hanson S.J."/>
            <person name="Klenk H.-P."/>
            <person name="LaButti K."/>
            <person name="Lapidus A."/>
            <person name="Lindquist E."/>
            <person name="Lipzen A."/>
            <person name="Meier-kolthoff J.P."/>
            <person name="Ohm R.A."/>
            <person name="Otillar R.P."/>
            <person name="Pangilinan J."/>
            <person name="Peng Y."/>
            <person name="Rokas A."/>
            <person name="Rosa C.A."/>
            <person name="Scheuner C."/>
            <person name="Sibirny A.A."/>
            <person name="Slot J.C."/>
            <person name="Stielow J.B."/>
            <person name="Sun H."/>
            <person name="Kurtzman C.P."/>
            <person name="Blackwell M."/>
            <person name="Grigoriev I.V."/>
            <person name="Jeffries T.W."/>
        </authorList>
    </citation>
    <scope>NUCLEOTIDE SEQUENCE [LARGE SCALE GENOMIC DNA]</scope>
    <source>
        <strain evidence="14 15">NRRL YB-4993</strain>
    </source>
</reference>
<keyword evidence="3" id="KW-0813">Transport</keyword>
<dbReference type="AlphaFoldDB" id="A0A1A0H683"/>
<dbReference type="GO" id="GO:0015677">
    <property type="term" value="P:copper ion import"/>
    <property type="evidence" value="ECO:0007669"/>
    <property type="project" value="TreeGrafter"/>
</dbReference>
<keyword evidence="4" id="KW-1003">Cell membrane</keyword>
<dbReference type="GO" id="GO:0006826">
    <property type="term" value="P:iron ion transport"/>
    <property type="evidence" value="ECO:0007669"/>
    <property type="project" value="TreeGrafter"/>
</dbReference>
<evidence type="ECO:0000256" key="4">
    <source>
        <dbReference type="ARBA" id="ARBA00022475"/>
    </source>
</evidence>
<name>A0A1A0H683_9ASCO</name>
<keyword evidence="5" id="KW-0285">Flavoprotein</keyword>
<evidence type="ECO:0000256" key="11">
    <source>
        <dbReference type="ARBA" id="ARBA00048483"/>
    </source>
</evidence>
<comment type="caution">
    <text evidence="14">The sequence shown here is derived from an EMBL/GenBank/DDBJ whole genome shotgun (WGS) entry which is preliminary data.</text>
</comment>
<feature type="transmembrane region" description="Helical" evidence="12">
    <location>
        <begin position="258"/>
        <end position="280"/>
    </location>
</feature>
<dbReference type="PANTHER" id="PTHR32361:SF25">
    <property type="entry name" value="FERRIC_CUPRIC REDUCTASE TRANSMEMBRANE COMPONENT 1"/>
    <property type="match status" value="1"/>
</dbReference>
<keyword evidence="7" id="KW-0274">FAD</keyword>
<dbReference type="STRING" id="869754.A0A1A0H683"/>
<dbReference type="InterPro" id="IPR051410">
    <property type="entry name" value="Ferric/Cupric_Reductase"/>
</dbReference>
<dbReference type="Pfam" id="PF01794">
    <property type="entry name" value="Ferric_reduct"/>
    <property type="match status" value="1"/>
</dbReference>
<evidence type="ECO:0000259" key="13">
    <source>
        <dbReference type="PROSITE" id="PS51384"/>
    </source>
</evidence>
<keyword evidence="10 12" id="KW-0472">Membrane</keyword>
<keyword evidence="6 12" id="KW-0812">Transmembrane</keyword>
<feature type="transmembrane region" description="Helical" evidence="12">
    <location>
        <begin position="216"/>
        <end position="237"/>
    </location>
</feature>
<sequence>MKNFDWGCGGTGQGHKMYLCRCHNVDWVGSVSNCMETQGSDNQETRHAWKHLATRCLQKADLHFTVDQLEDYLLNATQYMEAPPTNMSTRLYLPISVNHSDYEIYKTSFDDINHHVFKSQWLGWGLVLFWGAYVAYLTVSNILWTWMRVSVFPKTARQWYQKHMLKTTWVFGLLRWDVLLMAAFVVQAVLCTALSYTVSLPNMYINDVYFLTLDLIGYRSGLLAFSLMPVVFVFGLRNNPFCWMTGLPQANFITYHKLVALVMSLEALVHSAVWTAYAIRSGGYAAWGIDDYWRWGVVGTVLVFVMLGQSVGLIRNLMYELFLVVHKLFGWLFIVSMWYHCNILGWMGWVYSLIAFTAYDRVIRLFKTFFINRGYTKIQMTMVDRRVIKMTVPKSELHNAFYKPGSHIFISFYHWPIWYQCFQSHPFTIVNSPVESEGVFVIYIRVKKGTTCVLAKLKGDEKGRLSMWLLIEGPYGNGVPTFKDNEQLVGIAGGLGTCALLATFHHNPRGSVLYWAVNNMADIEYLRRDLEHLIAKGTDVQVFLTRDKGEDDYSIEKEYKYVSVLGERPNTDEWVRAGLELGIVAKKTDTYVLSCGPGAMDSDVQKSVSENTVVGLEHCLHYQRENYQW</sequence>
<evidence type="ECO:0000256" key="9">
    <source>
        <dbReference type="ARBA" id="ARBA00023065"/>
    </source>
</evidence>
<dbReference type="InterPro" id="IPR017927">
    <property type="entry name" value="FAD-bd_FR_type"/>
</dbReference>
<dbReference type="SUPFAM" id="SSF63380">
    <property type="entry name" value="Riboflavin synthase domain-like"/>
    <property type="match status" value="1"/>
</dbReference>
<feature type="transmembrane region" description="Helical" evidence="12">
    <location>
        <begin position="321"/>
        <end position="340"/>
    </location>
</feature>
<keyword evidence="9" id="KW-0406">Ion transport</keyword>
<comment type="subcellular location">
    <subcellularLocation>
        <location evidence="1">Cell membrane</location>
        <topology evidence="1">Multi-pass membrane protein</topology>
    </subcellularLocation>
</comment>
<dbReference type="InterPro" id="IPR013112">
    <property type="entry name" value="FAD-bd_8"/>
</dbReference>
<evidence type="ECO:0000313" key="14">
    <source>
        <dbReference type="EMBL" id="OBA19417.1"/>
    </source>
</evidence>
<dbReference type="Pfam" id="PF08022">
    <property type="entry name" value="FAD_binding_8"/>
    <property type="match status" value="1"/>
</dbReference>
<dbReference type="SUPFAM" id="SSF52343">
    <property type="entry name" value="Ferredoxin reductase-like, C-terminal NADP-linked domain"/>
    <property type="match status" value="1"/>
</dbReference>
<dbReference type="CDD" id="cd06186">
    <property type="entry name" value="NOX_Duox_like_FAD_NADP"/>
    <property type="match status" value="1"/>
</dbReference>
<proteinExistence type="predicted"/>
<dbReference type="InterPro" id="IPR039261">
    <property type="entry name" value="FNR_nucleotide-bd"/>
</dbReference>
<dbReference type="InterPro" id="IPR013130">
    <property type="entry name" value="Fe3_Rdtase_TM_dom"/>
</dbReference>
<dbReference type="EC" id="1.16.1.9" evidence="2"/>
<dbReference type="PROSITE" id="PS51384">
    <property type="entry name" value="FAD_FR"/>
    <property type="match status" value="1"/>
</dbReference>
<dbReference type="SFLD" id="SFLDS00052">
    <property type="entry name" value="Ferric_Reductase_Domain"/>
    <property type="match status" value="1"/>
</dbReference>
<feature type="transmembrane region" description="Helical" evidence="12">
    <location>
        <begin position="292"/>
        <end position="314"/>
    </location>
</feature>
<dbReference type="RefSeq" id="XP_018709945.1">
    <property type="nucleotide sequence ID" value="XM_018856225.1"/>
</dbReference>
<evidence type="ECO:0000256" key="6">
    <source>
        <dbReference type="ARBA" id="ARBA00022692"/>
    </source>
</evidence>
<feature type="domain" description="FAD-binding FR-type" evidence="13">
    <location>
        <begin position="367"/>
        <end position="481"/>
    </location>
</feature>
<evidence type="ECO:0000256" key="10">
    <source>
        <dbReference type="ARBA" id="ARBA00023136"/>
    </source>
</evidence>
<keyword evidence="8 12" id="KW-1133">Transmembrane helix</keyword>
<evidence type="ECO:0000256" key="5">
    <source>
        <dbReference type="ARBA" id="ARBA00022630"/>
    </source>
</evidence>
<dbReference type="PANTHER" id="PTHR32361">
    <property type="entry name" value="FERRIC/CUPRIC REDUCTASE TRANSMEMBRANE COMPONENT"/>
    <property type="match status" value="1"/>
</dbReference>
<dbReference type="GeneID" id="30029201"/>
<evidence type="ECO:0000256" key="3">
    <source>
        <dbReference type="ARBA" id="ARBA00022448"/>
    </source>
</evidence>
<dbReference type="Proteomes" id="UP000092555">
    <property type="component" value="Unassembled WGS sequence"/>
</dbReference>
<evidence type="ECO:0000256" key="1">
    <source>
        <dbReference type="ARBA" id="ARBA00004651"/>
    </source>
</evidence>
<dbReference type="GO" id="GO:0005886">
    <property type="term" value="C:plasma membrane"/>
    <property type="evidence" value="ECO:0007669"/>
    <property type="project" value="UniProtKB-SubCell"/>
</dbReference>
<dbReference type="Gene3D" id="3.40.50.80">
    <property type="entry name" value="Nucleotide-binding domain of ferredoxin-NADP reductase (FNR) module"/>
    <property type="match status" value="1"/>
</dbReference>
<dbReference type="OrthoDB" id="167398at2759"/>
<feature type="transmembrane region" description="Helical" evidence="12">
    <location>
        <begin position="168"/>
        <end position="196"/>
    </location>
</feature>
<accession>A0A1A0H683</accession>
<feature type="transmembrane region" description="Helical" evidence="12">
    <location>
        <begin position="121"/>
        <end position="147"/>
    </location>
</feature>
<organism evidence="14 15">
    <name type="scientific">Metschnikowia bicuspidata var. bicuspidata NRRL YB-4993</name>
    <dbReference type="NCBI Taxonomy" id="869754"/>
    <lineage>
        <taxon>Eukaryota</taxon>
        <taxon>Fungi</taxon>
        <taxon>Dikarya</taxon>
        <taxon>Ascomycota</taxon>
        <taxon>Saccharomycotina</taxon>
        <taxon>Pichiomycetes</taxon>
        <taxon>Metschnikowiaceae</taxon>
        <taxon>Metschnikowia</taxon>
    </lineage>
</organism>
<gene>
    <name evidence="14" type="ORF">METBIDRAFT_33110</name>
</gene>
<evidence type="ECO:0000313" key="15">
    <source>
        <dbReference type="Proteomes" id="UP000092555"/>
    </source>
</evidence>
<dbReference type="GO" id="GO:0052851">
    <property type="term" value="F:ferric-chelate reductase (NADPH) activity"/>
    <property type="evidence" value="ECO:0007669"/>
    <property type="project" value="UniProtKB-EC"/>
</dbReference>
<dbReference type="InterPro" id="IPR017938">
    <property type="entry name" value="Riboflavin_synthase-like_b-brl"/>
</dbReference>
<evidence type="ECO:0000256" key="2">
    <source>
        <dbReference type="ARBA" id="ARBA00012668"/>
    </source>
</evidence>
<protein>
    <recommendedName>
        <fullName evidence="2">ferric-chelate reductase (NADPH)</fullName>
        <ecNumber evidence="2">1.16.1.9</ecNumber>
    </recommendedName>
</protein>
<dbReference type="GO" id="GO:0006879">
    <property type="term" value="P:intracellular iron ion homeostasis"/>
    <property type="evidence" value="ECO:0007669"/>
    <property type="project" value="TreeGrafter"/>
</dbReference>
<evidence type="ECO:0000256" key="8">
    <source>
        <dbReference type="ARBA" id="ARBA00022989"/>
    </source>
</evidence>
<dbReference type="SFLD" id="SFLDG01168">
    <property type="entry name" value="Ferric_reductase_subgroup_(FRE"/>
    <property type="match status" value="1"/>
</dbReference>
<dbReference type="EMBL" id="LXTC01000006">
    <property type="protein sequence ID" value="OBA19417.1"/>
    <property type="molecule type" value="Genomic_DNA"/>
</dbReference>
<comment type="catalytic activity">
    <reaction evidence="11">
        <text>2 a Fe(II)-siderophore + NADP(+) + H(+) = 2 a Fe(III)-siderophore + NADPH</text>
        <dbReference type="Rhea" id="RHEA:28795"/>
        <dbReference type="Rhea" id="RHEA-COMP:11342"/>
        <dbReference type="Rhea" id="RHEA-COMP:11344"/>
        <dbReference type="ChEBI" id="CHEBI:15378"/>
        <dbReference type="ChEBI" id="CHEBI:29033"/>
        <dbReference type="ChEBI" id="CHEBI:29034"/>
        <dbReference type="ChEBI" id="CHEBI:57783"/>
        <dbReference type="ChEBI" id="CHEBI:58349"/>
        <dbReference type="EC" id="1.16.1.9"/>
    </reaction>
</comment>
<keyword evidence="15" id="KW-1185">Reference proteome</keyword>
<evidence type="ECO:0000256" key="12">
    <source>
        <dbReference type="SAM" id="Phobius"/>
    </source>
</evidence>